<dbReference type="Proteomes" id="UP001189429">
    <property type="component" value="Unassembled WGS sequence"/>
</dbReference>
<evidence type="ECO:0000313" key="2">
    <source>
        <dbReference type="EMBL" id="CAK0906823.1"/>
    </source>
</evidence>
<accession>A0ABN9Y2W2</accession>
<dbReference type="EMBL" id="CAUYUJ010021749">
    <property type="protein sequence ID" value="CAK0906823.1"/>
    <property type="molecule type" value="Genomic_DNA"/>
</dbReference>
<organism evidence="2 3">
    <name type="scientific">Prorocentrum cordatum</name>
    <dbReference type="NCBI Taxonomy" id="2364126"/>
    <lineage>
        <taxon>Eukaryota</taxon>
        <taxon>Sar</taxon>
        <taxon>Alveolata</taxon>
        <taxon>Dinophyceae</taxon>
        <taxon>Prorocentrales</taxon>
        <taxon>Prorocentraceae</taxon>
        <taxon>Prorocentrum</taxon>
    </lineage>
</organism>
<gene>
    <name evidence="2" type="ORF">PCOR1329_LOCUS82012</name>
</gene>
<keyword evidence="3" id="KW-1185">Reference proteome</keyword>
<proteinExistence type="predicted"/>
<evidence type="ECO:0008006" key="4">
    <source>
        <dbReference type="Google" id="ProtNLM"/>
    </source>
</evidence>
<sequence>MEQVVQQLQGQVAQLTQQLLAIQQQQQVGVEMADAVAAIRELAQAQAHRERPTLVDTRGLGRPKVFNNKEDEFQSWAQKAESFFSGVRPEAERLLEWSADQGGEIDMDMIRAEFGEDQIDPDRRVPQLEAIGHQLYTALMQLTEGESLSIVKNSKKSPYEAWRRLQKRFDPATGGRKRNLLRTILNPGRSKIDDLQASIERWENFVSRYEKKVGHVMDDELKLAGFEALVPEELETHLIMNANRLQTYDQARLEVVTYVAAKTGLRIRDKKPSDNQASDPDAMDTSALSINSLKGKKGPKGGCCNCGGNHFARDCKKSKSSQGKDSKGVWSMGALTLGSFEEWKPEKPEDICAIEGSGYEWVKMNLDSGAGVTTFPLGFEPESSGNGSLCKTASGECIPDGGPWEFLGYDENGRWRSLRGRLSGVHKVLCSAGKMATNGRQNFYMTADGGWIIPKDSKIGQEIEEAITKCVDWGFDLDPEAGEVQVPIVAFDCGFMTQEGADTYPILVVRETRFGHTAATCVEAKGVNAYAVAFMVGFVRDLGYRRLILKCDNEASTKALQKKVEESVVGVEIVPQGPPEGDHRANGMAEMAVREVKWMCRALRVAMELKRGVRVEDDHPILSWLPRYAAQAVSKMRIGPDGKTSELRRTGRRWRKPLAQFGEKVWFRRIGEDGGISYASRMTQGRFVGHHDWTGATLCMTDKGVVRGKSWTRQTFEDAWDRTGWDDLCGTPWEMMAKEKKLEKKVTADKEGKGEPLPIPPVGERAPEVAPRRFYVMTADIESHGATPNCPGCESIAIHGKVQQERLQRDPRRSLRRRVKETHICALKEMATDASPENGKRQERCRERRFEHRRSAMDLVVPMRGQDSRYMQELAIWHRLDEMGNLDLQELDELKGELVALNALDFMEGGKEDVEVDLGAVDAMEIFSPPRFTEAAKRHGLRPGVAVNLSTRRPTDGVGWDLLRKEDQAELDDTIERDQPWLLTGSPRCDPFSQLQHLHRTTTDEKEQDMEELMSREGVYYAQGPMCRHGLQLPEKYRDESDGVPEYVRKESGFVTNSEEIWYELNGKCSNLVGGDLHRHTKLKGGVAHFAAKYPPRFVSAVLRALRRQLKKDGELNTVEEIAGPVPEMPTEYMEMLESGGGFWDDVNGGFLSTDKVLAARQEEISWIHGEGVYDIVPEQEARDAGVRPLDVLWVDTDKSMDPN</sequence>
<reference evidence="2" key="1">
    <citation type="submission" date="2023-10" db="EMBL/GenBank/DDBJ databases">
        <authorList>
            <person name="Chen Y."/>
            <person name="Shah S."/>
            <person name="Dougan E. K."/>
            <person name="Thang M."/>
            <person name="Chan C."/>
        </authorList>
    </citation>
    <scope>NUCLEOTIDE SEQUENCE [LARGE SCALE GENOMIC DNA]</scope>
</reference>
<comment type="caution">
    <text evidence="2">The sequence shown here is derived from an EMBL/GenBank/DDBJ whole genome shotgun (WGS) entry which is preliminary data.</text>
</comment>
<evidence type="ECO:0000256" key="1">
    <source>
        <dbReference type="SAM" id="MobiDB-lite"/>
    </source>
</evidence>
<evidence type="ECO:0000313" key="3">
    <source>
        <dbReference type="Proteomes" id="UP001189429"/>
    </source>
</evidence>
<feature type="region of interest" description="Disordered" evidence="1">
    <location>
        <begin position="745"/>
        <end position="765"/>
    </location>
</feature>
<feature type="compositionally biased region" description="Basic and acidic residues" evidence="1">
    <location>
        <begin position="745"/>
        <end position="754"/>
    </location>
</feature>
<protein>
    <recommendedName>
        <fullName evidence="4">Integrase catalytic domain-containing protein</fullName>
    </recommendedName>
</protein>
<name>A0ABN9Y2W2_9DINO</name>